<dbReference type="InterPro" id="IPR011992">
    <property type="entry name" value="EF-hand-dom_pair"/>
</dbReference>
<dbReference type="EMBL" id="OX465086">
    <property type="protein sequence ID" value="CAI9262734.1"/>
    <property type="molecule type" value="Genomic_DNA"/>
</dbReference>
<dbReference type="GO" id="GO:0005886">
    <property type="term" value="C:plasma membrane"/>
    <property type="evidence" value="ECO:0007669"/>
    <property type="project" value="TreeGrafter"/>
</dbReference>
<gene>
    <name evidence="4" type="ORF">LSALG_LOCUS3460</name>
</gene>
<evidence type="ECO:0000259" key="3">
    <source>
        <dbReference type="PROSITE" id="PS50222"/>
    </source>
</evidence>
<keyword evidence="1" id="KW-0732">Signal</keyword>
<sequence length="286" mass="32154">MPCLHLLLLFLQRLAADILKQVWDLSDQDNDIMLSLNEFCIALFLMERHTEGHSLPKALPSDILFEKTPVTTVVILLVLSTPTCMTSVKRRGSAGVVESLILLKSHDNMHAPFTQTLHYLETVRSDQLLEQMVCTAFRATADTLNQTSISSEQATGGSGNQWSHQQGEIETHRILLSDKIQWKKEYNRGCEIDGKEEKKPKALQPLMVLGWHIHLTIQNKTTIELKLCRSISYAAVAAHADQTSRRKLALFQVPLLLGIGEEDTALTKATESGDTDLVYLVLFHIW</sequence>
<dbReference type="PROSITE" id="PS50031">
    <property type="entry name" value="EH"/>
    <property type="match status" value="1"/>
</dbReference>
<dbReference type="GO" id="GO:0006886">
    <property type="term" value="P:intracellular protein transport"/>
    <property type="evidence" value="ECO:0007669"/>
    <property type="project" value="InterPro"/>
</dbReference>
<dbReference type="GO" id="GO:0016197">
    <property type="term" value="P:endosomal transport"/>
    <property type="evidence" value="ECO:0007669"/>
    <property type="project" value="TreeGrafter"/>
</dbReference>
<proteinExistence type="predicted"/>
<dbReference type="GO" id="GO:0005634">
    <property type="term" value="C:nucleus"/>
    <property type="evidence" value="ECO:0007669"/>
    <property type="project" value="TreeGrafter"/>
</dbReference>
<dbReference type="Proteomes" id="UP001177003">
    <property type="component" value="Chromosome 0"/>
</dbReference>
<dbReference type="GO" id="GO:0005737">
    <property type="term" value="C:cytoplasm"/>
    <property type="evidence" value="ECO:0007669"/>
    <property type="project" value="InterPro"/>
</dbReference>
<dbReference type="Pfam" id="PF04840">
    <property type="entry name" value="Vps16_C"/>
    <property type="match status" value="1"/>
</dbReference>
<feature type="chain" id="PRO_5041461177" evidence="1">
    <location>
        <begin position="17"/>
        <end position="286"/>
    </location>
</feature>
<feature type="domain" description="EF-hand" evidence="3">
    <location>
        <begin position="14"/>
        <end position="49"/>
    </location>
</feature>
<dbReference type="PROSITE" id="PS50222">
    <property type="entry name" value="EF_HAND_2"/>
    <property type="match status" value="1"/>
</dbReference>
<dbReference type="InterPro" id="IPR002048">
    <property type="entry name" value="EF_hand_dom"/>
</dbReference>
<evidence type="ECO:0000313" key="4">
    <source>
        <dbReference type="EMBL" id="CAI9262734.1"/>
    </source>
</evidence>
<accession>A0AA35V6B4</accession>
<dbReference type="PANTHER" id="PTHR11216:SF161">
    <property type="entry name" value="CALCIUM-BINDING EF HAND FAMILY PROTEIN"/>
    <property type="match status" value="1"/>
</dbReference>
<reference evidence="4" key="1">
    <citation type="submission" date="2023-04" db="EMBL/GenBank/DDBJ databases">
        <authorList>
            <person name="Vijverberg K."/>
            <person name="Xiong W."/>
            <person name="Schranz E."/>
        </authorList>
    </citation>
    <scope>NUCLEOTIDE SEQUENCE</scope>
</reference>
<dbReference type="PANTHER" id="PTHR11216">
    <property type="entry name" value="EH DOMAIN"/>
    <property type="match status" value="1"/>
</dbReference>
<name>A0AA35V6B4_LACSI</name>
<keyword evidence="5" id="KW-1185">Reference proteome</keyword>
<dbReference type="SUPFAM" id="SSF47473">
    <property type="entry name" value="EF-hand"/>
    <property type="match status" value="1"/>
</dbReference>
<evidence type="ECO:0000259" key="2">
    <source>
        <dbReference type="PROSITE" id="PS50031"/>
    </source>
</evidence>
<dbReference type="AlphaFoldDB" id="A0AA35V6B4"/>
<evidence type="ECO:0000256" key="1">
    <source>
        <dbReference type="SAM" id="SignalP"/>
    </source>
</evidence>
<dbReference type="Pfam" id="PF12763">
    <property type="entry name" value="EH"/>
    <property type="match status" value="1"/>
</dbReference>
<evidence type="ECO:0000313" key="5">
    <source>
        <dbReference type="Proteomes" id="UP001177003"/>
    </source>
</evidence>
<protein>
    <submittedName>
        <fullName evidence="4">Uncharacterized protein</fullName>
    </submittedName>
</protein>
<dbReference type="InterPro" id="IPR000261">
    <property type="entry name" value="EH_dom"/>
</dbReference>
<feature type="domain" description="EH" evidence="2">
    <location>
        <begin position="1"/>
        <end position="64"/>
    </location>
</feature>
<dbReference type="Gene3D" id="1.10.238.10">
    <property type="entry name" value="EF-hand"/>
    <property type="match status" value="1"/>
</dbReference>
<feature type="signal peptide" evidence="1">
    <location>
        <begin position="1"/>
        <end position="16"/>
    </location>
</feature>
<organism evidence="4 5">
    <name type="scientific">Lactuca saligna</name>
    <name type="common">Willowleaf lettuce</name>
    <dbReference type="NCBI Taxonomy" id="75948"/>
    <lineage>
        <taxon>Eukaryota</taxon>
        <taxon>Viridiplantae</taxon>
        <taxon>Streptophyta</taxon>
        <taxon>Embryophyta</taxon>
        <taxon>Tracheophyta</taxon>
        <taxon>Spermatophyta</taxon>
        <taxon>Magnoliopsida</taxon>
        <taxon>eudicotyledons</taxon>
        <taxon>Gunneridae</taxon>
        <taxon>Pentapetalae</taxon>
        <taxon>asterids</taxon>
        <taxon>campanulids</taxon>
        <taxon>Asterales</taxon>
        <taxon>Asteraceae</taxon>
        <taxon>Cichorioideae</taxon>
        <taxon>Cichorieae</taxon>
        <taxon>Lactucinae</taxon>
        <taxon>Lactuca</taxon>
    </lineage>
</organism>
<dbReference type="GO" id="GO:0005509">
    <property type="term" value="F:calcium ion binding"/>
    <property type="evidence" value="ECO:0007669"/>
    <property type="project" value="InterPro"/>
</dbReference>
<dbReference type="GO" id="GO:0006897">
    <property type="term" value="P:endocytosis"/>
    <property type="evidence" value="ECO:0007669"/>
    <property type="project" value="TreeGrafter"/>
</dbReference>
<dbReference type="InterPro" id="IPR006925">
    <property type="entry name" value="Vps16_C"/>
</dbReference>